<gene>
    <name evidence="1" type="ORF">BOLC4T22529H</name>
</gene>
<dbReference type="AlphaFoldDB" id="A0A3P6BWE8"/>
<sequence length="53" mass="6104">MEDDKTVACTLSQNPKKEVINCELHKFLVYCSCFYIGASRFSFSAYLFCCFCV</sequence>
<organism evidence="1">
    <name type="scientific">Brassica oleracea</name>
    <name type="common">Wild cabbage</name>
    <dbReference type="NCBI Taxonomy" id="3712"/>
    <lineage>
        <taxon>Eukaryota</taxon>
        <taxon>Viridiplantae</taxon>
        <taxon>Streptophyta</taxon>
        <taxon>Embryophyta</taxon>
        <taxon>Tracheophyta</taxon>
        <taxon>Spermatophyta</taxon>
        <taxon>Magnoliopsida</taxon>
        <taxon>eudicotyledons</taxon>
        <taxon>Gunneridae</taxon>
        <taxon>Pentapetalae</taxon>
        <taxon>rosids</taxon>
        <taxon>malvids</taxon>
        <taxon>Brassicales</taxon>
        <taxon>Brassicaceae</taxon>
        <taxon>Brassiceae</taxon>
        <taxon>Brassica</taxon>
    </lineage>
</organism>
<protein>
    <submittedName>
        <fullName evidence="1">Uncharacterized protein</fullName>
    </submittedName>
</protein>
<dbReference type="EMBL" id="LR031873">
    <property type="protein sequence ID" value="VDD05484.1"/>
    <property type="molecule type" value="Genomic_DNA"/>
</dbReference>
<accession>A0A3P6BWE8</accession>
<name>A0A3P6BWE8_BRAOL</name>
<evidence type="ECO:0000313" key="1">
    <source>
        <dbReference type="EMBL" id="VDD05484.1"/>
    </source>
</evidence>
<proteinExistence type="predicted"/>
<reference evidence="1" key="1">
    <citation type="submission" date="2018-11" db="EMBL/GenBank/DDBJ databases">
        <authorList>
            <consortium name="Genoscope - CEA"/>
            <person name="William W."/>
        </authorList>
    </citation>
    <scope>NUCLEOTIDE SEQUENCE</scope>
</reference>